<evidence type="ECO:0000256" key="2">
    <source>
        <dbReference type="ARBA" id="ARBA00022525"/>
    </source>
</evidence>
<evidence type="ECO:0000256" key="4">
    <source>
        <dbReference type="ARBA" id="ARBA00023157"/>
    </source>
</evidence>
<dbReference type="PANTHER" id="PTHR33920:SF2">
    <property type="entry name" value="THIONIN-2.1-RELATED"/>
    <property type="match status" value="1"/>
</dbReference>
<evidence type="ECO:0000313" key="7">
    <source>
        <dbReference type="Proteomes" id="UP001177140"/>
    </source>
</evidence>
<accession>A0AA41SCM0</accession>
<dbReference type="GO" id="GO:0006952">
    <property type="term" value="P:defense response"/>
    <property type="evidence" value="ECO:0007669"/>
    <property type="project" value="UniProtKB-KW"/>
</dbReference>
<keyword evidence="3" id="KW-0611">Plant defense</keyword>
<dbReference type="EMBL" id="JAJJMA010105102">
    <property type="protein sequence ID" value="MCL7030763.1"/>
    <property type="molecule type" value="Genomic_DNA"/>
</dbReference>
<dbReference type="GO" id="GO:0005576">
    <property type="term" value="C:extracellular region"/>
    <property type="evidence" value="ECO:0007669"/>
    <property type="project" value="UniProtKB-SubCell"/>
</dbReference>
<dbReference type="AlphaFoldDB" id="A0AA41SCM0"/>
<feature type="transmembrane region" description="Helical" evidence="5">
    <location>
        <begin position="6"/>
        <end position="24"/>
    </location>
</feature>
<keyword evidence="4" id="KW-1015">Disulfide bond</keyword>
<keyword evidence="5" id="KW-0812">Transmembrane</keyword>
<protein>
    <recommendedName>
        <fullName evidence="8">Acidic protein</fullName>
    </recommendedName>
</protein>
<gene>
    <name evidence="6" type="ORF">MKW94_028842</name>
</gene>
<keyword evidence="2" id="KW-0964">Secreted</keyword>
<dbReference type="PANTHER" id="PTHR33920">
    <property type="entry name" value="THIONIN-2.1-RELATED"/>
    <property type="match status" value="1"/>
</dbReference>
<dbReference type="Proteomes" id="UP001177140">
    <property type="component" value="Unassembled WGS sequence"/>
</dbReference>
<evidence type="ECO:0008006" key="8">
    <source>
        <dbReference type="Google" id="ProtNLM"/>
    </source>
</evidence>
<reference evidence="6" key="1">
    <citation type="submission" date="2022-03" db="EMBL/GenBank/DDBJ databases">
        <title>A functionally conserved STORR gene fusion in Papaver species that diverged 16.8 million years ago.</title>
        <authorList>
            <person name="Catania T."/>
        </authorList>
    </citation>
    <scope>NUCLEOTIDE SEQUENCE</scope>
    <source>
        <strain evidence="6">S-191538</strain>
    </source>
</reference>
<keyword evidence="5" id="KW-1133">Transmembrane helix</keyword>
<comment type="subcellular location">
    <subcellularLocation>
        <location evidence="1">Secreted</location>
    </subcellularLocation>
</comment>
<name>A0AA41SCM0_PAPNU</name>
<organism evidence="6 7">
    <name type="scientific">Papaver nudicaule</name>
    <name type="common">Iceland poppy</name>
    <dbReference type="NCBI Taxonomy" id="74823"/>
    <lineage>
        <taxon>Eukaryota</taxon>
        <taxon>Viridiplantae</taxon>
        <taxon>Streptophyta</taxon>
        <taxon>Embryophyta</taxon>
        <taxon>Tracheophyta</taxon>
        <taxon>Spermatophyta</taxon>
        <taxon>Magnoliopsida</taxon>
        <taxon>Ranunculales</taxon>
        <taxon>Papaveraceae</taxon>
        <taxon>Papaveroideae</taxon>
        <taxon>Papaver</taxon>
    </lineage>
</organism>
<evidence type="ECO:0000256" key="1">
    <source>
        <dbReference type="ARBA" id="ARBA00004613"/>
    </source>
</evidence>
<evidence type="ECO:0000313" key="6">
    <source>
        <dbReference type="EMBL" id="MCL7030763.1"/>
    </source>
</evidence>
<keyword evidence="5" id="KW-0472">Membrane</keyword>
<evidence type="ECO:0000256" key="5">
    <source>
        <dbReference type="SAM" id="Phobius"/>
    </source>
</evidence>
<comment type="caution">
    <text evidence="6">The sequence shown here is derived from an EMBL/GenBank/DDBJ whole genome shotgun (WGS) entry which is preliminary data.</text>
</comment>
<evidence type="ECO:0000256" key="3">
    <source>
        <dbReference type="ARBA" id="ARBA00022821"/>
    </source>
</evidence>
<keyword evidence="7" id="KW-1185">Reference proteome</keyword>
<sequence>MEGKYPALISVMMIGVILMGLFLAQTPMVDGLLACCQNAHAKRCLIHCRTNTRASRGMCTEACSCVYKNEYGGVKEEDTNDFCKLGCASSVCSHIIALHKSAEGIEEAVKEAVERCNSACYQLCDKK</sequence>
<dbReference type="InterPro" id="IPR001010">
    <property type="entry name" value="Thionin"/>
</dbReference>
<proteinExistence type="predicted"/>